<sequence length="321" mass="36172">MSVIIPTLNAGAELTELLARLQRQTVRPHEIIIMDSESIDGTQDRAREAGVRLLSVARSEFDHGGTRNRAAEHAEGDILMFMTQDALPYDDRLIEQLTKPLISSEKVVYAYARQLARPDANVLERLAREHNYPGQSEIKSYEDIETLGIKTFFCSNVCSAIKRDVFEEMGRFQEPVIFNEDLFMAAKCILSGYSTAYCAEAIVYHSHDYSISQQFRRYFDNGVSMSLNTWIIPYSAVGKAGSKLVKLQLLELMRAGRWFLVPKLIGEAGAKLIGYKLGMNYRRLPAFLSKRFVMHRAIFKQLENKTGGASAGGTISKQQAR</sequence>
<protein>
    <submittedName>
        <fullName evidence="2">Glycosyltransferase family 2 protein</fullName>
    </submittedName>
</protein>
<reference evidence="2" key="1">
    <citation type="submission" date="2020-09" db="EMBL/GenBank/DDBJ databases">
        <title>A novel bacterium of genus Paenibacillus, isolated from South China Sea.</title>
        <authorList>
            <person name="Huang H."/>
            <person name="Mo K."/>
            <person name="Hu Y."/>
        </authorList>
    </citation>
    <scope>NUCLEOTIDE SEQUENCE</scope>
    <source>
        <strain evidence="2">IB182493</strain>
    </source>
</reference>
<dbReference type="PANTHER" id="PTHR43685">
    <property type="entry name" value="GLYCOSYLTRANSFERASE"/>
    <property type="match status" value="1"/>
</dbReference>
<dbReference type="SUPFAM" id="SSF53448">
    <property type="entry name" value="Nucleotide-diphospho-sugar transferases"/>
    <property type="match status" value="1"/>
</dbReference>
<dbReference type="AlphaFoldDB" id="A0A927CJ02"/>
<evidence type="ECO:0000313" key="2">
    <source>
        <dbReference type="EMBL" id="MBD2867972.1"/>
    </source>
</evidence>
<comment type="caution">
    <text evidence="2">The sequence shown here is derived from an EMBL/GenBank/DDBJ whole genome shotgun (WGS) entry which is preliminary data.</text>
</comment>
<accession>A0A927CJ02</accession>
<dbReference type="CDD" id="cd00761">
    <property type="entry name" value="Glyco_tranf_GTA_type"/>
    <property type="match status" value="1"/>
</dbReference>
<dbReference type="RefSeq" id="WP_190858936.1">
    <property type="nucleotide sequence ID" value="NZ_JACXIY010000006.1"/>
</dbReference>
<dbReference type="InterPro" id="IPR050834">
    <property type="entry name" value="Glycosyltransf_2"/>
</dbReference>
<dbReference type="EMBL" id="JACXIY010000006">
    <property type="protein sequence ID" value="MBD2867972.1"/>
    <property type="molecule type" value="Genomic_DNA"/>
</dbReference>
<dbReference type="GO" id="GO:0044010">
    <property type="term" value="P:single-species biofilm formation"/>
    <property type="evidence" value="ECO:0007669"/>
    <property type="project" value="TreeGrafter"/>
</dbReference>
<dbReference type="InterPro" id="IPR029044">
    <property type="entry name" value="Nucleotide-diphossugar_trans"/>
</dbReference>
<organism evidence="2 3">
    <name type="scientific">Paenibacillus arenilitoris</name>
    <dbReference type="NCBI Taxonomy" id="2772299"/>
    <lineage>
        <taxon>Bacteria</taxon>
        <taxon>Bacillati</taxon>
        <taxon>Bacillota</taxon>
        <taxon>Bacilli</taxon>
        <taxon>Bacillales</taxon>
        <taxon>Paenibacillaceae</taxon>
        <taxon>Paenibacillus</taxon>
    </lineage>
</organism>
<feature type="domain" description="Glycosyltransferase 2-like" evidence="1">
    <location>
        <begin position="2"/>
        <end position="169"/>
    </location>
</feature>
<dbReference type="Proteomes" id="UP000632125">
    <property type="component" value="Unassembled WGS sequence"/>
</dbReference>
<keyword evidence="3" id="KW-1185">Reference proteome</keyword>
<evidence type="ECO:0000259" key="1">
    <source>
        <dbReference type="Pfam" id="PF00535"/>
    </source>
</evidence>
<evidence type="ECO:0000313" key="3">
    <source>
        <dbReference type="Proteomes" id="UP000632125"/>
    </source>
</evidence>
<proteinExistence type="predicted"/>
<dbReference type="Gene3D" id="3.90.550.10">
    <property type="entry name" value="Spore Coat Polysaccharide Biosynthesis Protein SpsA, Chain A"/>
    <property type="match status" value="1"/>
</dbReference>
<dbReference type="InterPro" id="IPR001173">
    <property type="entry name" value="Glyco_trans_2-like"/>
</dbReference>
<name>A0A927CJ02_9BACL</name>
<dbReference type="PANTHER" id="PTHR43685:SF13">
    <property type="entry name" value="O ANTIGEN BIOSYNTHESIS RHAMNOSYLTRANSFERASE RFBN"/>
    <property type="match status" value="1"/>
</dbReference>
<gene>
    <name evidence="2" type="ORF">IDH41_05220</name>
</gene>
<dbReference type="Pfam" id="PF00535">
    <property type="entry name" value="Glycos_transf_2"/>
    <property type="match status" value="1"/>
</dbReference>